<feature type="non-terminal residue" evidence="7">
    <location>
        <position position="1"/>
    </location>
</feature>
<evidence type="ECO:0000313" key="7">
    <source>
        <dbReference type="EMBL" id="CAK0857592.1"/>
    </source>
</evidence>
<feature type="region of interest" description="Disordered" evidence="5">
    <location>
        <begin position="1511"/>
        <end position="1550"/>
    </location>
</feature>
<keyword evidence="4" id="KW-0539">Nucleus</keyword>
<dbReference type="InterPro" id="IPR012340">
    <property type="entry name" value="NA-bd_OB-fold"/>
</dbReference>
<evidence type="ECO:0000256" key="3">
    <source>
        <dbReference type="ARBA" id="ARBA00022737"/>
    </source>
</evidence>
<feature type="domain" description="S1 motif" evidence="6">
    <location>
        <begin position="398"/>
        <end position="467"/>
    </location>
</feature>
<dbReference type="Pfam" id="PF23459">
    <property type="entry name" value="S1_RRP5"/>
    <property type="match status" value="1"/>
</dbReference>
<dbReference type="InterPro" id="IPR003107">
    <property type="entry name" value="HAT"/>
</dbReference>
<dbReference type="Pfam" id="PF00575">
    <property type="entry name" value="S1"/>
    <property type="match status" value="3"/>
</dbReference>
<feature type="compositionally biased region" description="Acidic residues" evidence="5">
    <location>
        <begin position="1569"/>
        <end position="1583"/>
    </location>
</feature>
<dbReference type="Pfam" id="PF23231">
    <property type="entry name" value="HAT_Syf1_CNRKL1_C"/>
    <property type="match status" value="1"/>
</dbReference>
<dbReference type="Gene3D" id="1.25.40.10">
    <property type="entry name" value="Tetratricopeptide repeat domain"/>
    <property type="match status" value="1"/>
</dbReference>
<dbReference type="SUPFAM" id="SSF50249">
    <property type="entry name" value="Nucleic acid-binding proteins"/>
    <property type="match status" value="7"/>
</dbReference>
<feature type="compositionally biased region" description="Acidic residues" evidence="5">
    <location>
        <begin position="1464"/>
        <end position="1482"/>
    </location>
</feature>
<organism evidence="7 8">
    <name type="scientific">Prorocentrum cordatum</name>
    <dbReference type="NCBI Taxonomy" id="2364126"/>
    <lineage>
        <taxon>Eukaryota</taxon>
        <taxon>Sar</taxon>
        <taxon>Alveolata</taxon>
        <taxon>Dinophyceae</taxon>
        <taxon>Prorocentrales</taxon>
        <taxon>Prorocentraceae</taxon>
        <taxon>Prorocentrum</taxon>
    </lineage>
</organism>
<dbReference type="Proteomes" id="UP001189429">
    <property type="component" value="Unassembled WGS sequence"/>
</dbReference>
<feature type="region of interest" description="Disordered" evidence="5">
    <location>
        <begin position="1565"/>
        <end position="1616"/>
    </location>
</feature>
<sequence length="2018" mass="217452">VEASRSLRSAPRLRHQDVVAGTLALAAVREVGDEELILNLPFNLVGYCGRSQALERTAEGSEQRPLALGESYRPGQLVAAVVTAVVEVGSTGRQRIEVSLRPALLNAGLTAETVVPNMWLPAAVTSEEEHVFRLSFGIEGLQGLLKKADAPTELVAPCVGVILQVAVTSVNQGAGIARCTTAVAPALPSEPLKMESLKAGFLVRARVDRILTAGSAKKDKGSRGPEGTNQGLVVNFCGALNGVIHWHHQGRGLAEAPEVKHKQRLAARVLAVIPGPQVTVHLTLLPHILDWMPQRDELSKIAVGERLDGKALDSVPKYGVRVRCVPQGGGKVPVLGFCPGSRLADKDSGNDAEAPAAGATFPCRVLGYNFLEAVAIVTRRPYDLREDILVSVTEMAAGQLVTGEISRVAEFGIFVKLSEYVTGLVHLRHLTDVPLATVPKKFQVGSKAKCRVLRVLPEKRQVSLTMKKAMVKSEFQLSSFEQARQNMLLTGYVSNVKPYGAIVSFFGNVYGLIPAKEMELDEAPALGMSVQCRVESVYIKRKRIGLSLNLDGGKSASELAGTPAWTPRSAPPEGATPGVVVAVTRLLECTEGGMVVSFGAAGGVCDLALRGFVPLAHLADDAAWATARHAELKERLQKASNGEAEGVEVEERGVVLATRFNPTLRSSKEGNKDSAWYVLLSCKPSLYLSAEEGAFVTELSELQPSRLYTGYVKEVHHFGALVSAGSWKLAGVAPKHQIASHFVEKPSEELSVGQTVRMLLTQVDTEKQRFTVDLRPGPITAASAPLLRREAEALRLMLAARAAAAAQAASEKPELCPGAVLDATVSAVKDYGVLLKLVGHADLTALVLKENMPAAQALKQGEALRCALLDFDPASGIVDASLQPELVAAPPLEPGSLLDAAGKKSKKRKADADGGVTEPARRELAVMPALQKPAYSVVWAKDPPVVLFTPPFGQRRWQGARASLLHSAAGRRLVACCPLGGGESRDRPKVPRIDRPEEEIHIGSPITMRVISVKGLQAVLAAPVGLRGHVHATHFVDPAGEGGVAGSGGENPLEDLKKRGLVEARVLSIQQKGQGRTGKAYNLELTCRPSLLRAGQDASAYEKAVTRWSTLAAGKLVPAVVSEVRRSSMWLEVAPGVRGKVSLLDASAELPVVRALSEHFTVGQVFQARVVRCTASQKKLDLALYGAAGAEQTPKEGQRVLARLEHIEDVAGKGIAASFRLPGRRRGVVHVTELFDFWARLPLKRLKVGTIYETAFLGGSAAPDARLELSLRASLVHGRAEGPDERRPMAAGDLKVGQKVSGYVVNSGPKGVFVALSRQLTARIRLKALSDQVVMKDSIAKLHPPGELIRDAVVVEVDAEQGRAELSLRKGTGTGAGGTRLSLEQLAVGDVVAGRVKAIEKYGLFLRVDNSSLDALVHRSEISDTASVSLDSYQLGSRISRAKVLKIENGKVWLGLKPSHFAEDELDEDEDDEDDDREEEAAADAGGAGGGEAASVLDAFSGGQAASASSAAKAKKRKREEKQEAAAAPAADSDEEAPWESAAAARDGAAEAAGFDWPELALGARAGSDDDSAEAGEDSEGAEADGRPSKRQKRALKKAEAKELAQREAENAEGRWASEPRTVEDFERLLLTQGGTSIVWIRYMAFHLKMSDLERARQVAERAVKHVGFSEAKERFNSWVAYMNLECTFGTDETAEAVFRRAASHNEAKHVYLQYARIHQRNKKPQLATKALDTCCKKYPQSKKVWIAFLTMLYEENDLEGARKMLPKALAALPRKKHPLTVSKAGMLEYQQGSVERGRSIFEGLMDSYPKRTDLWSVYLDAHIAAHTPPRAPEPDLGEVRSLMERCCSMRLKAMKMRFFFKRWLDFEKKWGDAESQETGPAEGPRVRRGAGAVSLPKGGPRGRLDAAARAVASPPAQLPPAECAPARFRAARSTSRLSCAGRAGHSRTCSCAYIHTLLHRFPLCSLVLCERHCLPNRLGRCTARDAVCLRRRALLKPFRERRAPCFIHFWPSPVSPF</sequence>
<feature type="domain" description="S1 motif" evidence="6">
    <location>
        <begin position="486"/>
        <end position="549"/>
    </location>
</feature>
<dbReference type="SMART" id="SM00386">
    <property type="entry name" value="HAT"/>
    <property type="match status" value="6"/>
</dbReference>
<feature type="region of interest" description="Disordered" evidence="5">
    <location>
        <begin position="1874"/>
        <end position="1903"/>
    </location>
</feature>
<keyword evidence="8" id="KW-1185">Reference proteome</keyword>
<dbReference type="InterPro" id="IPR057302">
    <property type="entry name" value="Rrp5_S1"/>
</dbReference>
<proteinExistence type="predicted"/>
<keyword evidence="2" id="KW-0698">rRNA processing</keyword>
<dbReference type="EMBL" id="CAUYUJ010015744">
    <property type="protein sequence ID" value="CAK0857592.1"/>
    <property type="molecule type" value="Genomic_DNA"/>
</dbReference>
<feature type="region of interest" description="Disordered" evidence="5">
    <location>
        <begin position="897"/>
        <end position="917"/>
    </location>
</feature>
<dbReference type="PANTHER" id="PTHR23270:SF10">
    <property type="entry name" value="PROTEIN RRP5 HOMOLOG"/>
    <property type="match status" value="1"/>
</dbReference>
<dbReference type="InterPro" id="IPR055430">
    <property type="entry name" value="HAT_Syf1_CNRKL1_C"/>
</dbReference>
<dbReference type="SUPFAM" id="SSF48452">
    <property type="entry name" value="TPR-like"/>
    <property type="match status" value="2"/>
</dbReference>
<name>A0ABN9UDR0_9DINO</name>
<protein>
    <recommendedName>
        <fullName evidence="6">S1 motif domain-containing protein</fullName>
    </recommendedName>
</protein>
<feature type="domain" description="S1 motif" evidence="6">
    <location>
        <begin position="1297"/>
        <end position="1369"/>
    </location>
</feature>
<feature type="domain" description="S1 motif" evidence="6">
    <location>
        <begin position="1389"/>
        <end position="1457"/>
    </location>
</feature>
<evidence type="ECO:0000256" key="5">
    <source>
        <dbReference type="SAM" id="MobiDB-lite"/>
    </source>
</evidence>
<feature type="region of interest" description="Disordered" evidence="5">
    <location>
        <begin position="1462"/>
        <end position="1495"/>
    </location>
</feature>
<feature type="domain" description="S1 motif" evidence="6">
    <location>
        <begin position="1197"/>
        <end position="1272"/>
    </location>
</feature>
<dbReference type="InterPro" id="IPR045209">
    <property type="entry name" value="Rrp5"/>
</dbReference>
<evidence type="ECO:0000259" key="6">
    <source>
        <dbReference type="PROSITE" id="PS50126"/>
    </source>
</evidence>
<accession>A0ABN9UDR0</accession>
<dbReference type="SMART" id="SM00316">
    <property type="entry name" value="S1"/>
    <property type="match status" value="11"/>
</dbReference>
<evidence type="ECO:0000313" key="8">
    <source>
        <dbReference type="Proteomes" id="UP001189429"/>
    </source>
</evidence>
<feature type="compositionally biased region" description="Basic and acidic residues" evidence="5">
    <location>
        <begin position="1597"/>
        <end position="1616"/>
    </location>
</feature>
<feature type="domain" description="S1 motif" evidence="6">
    <location>
        <begin position="818"/>
        <end position="883"/>
    </location>
</feature>
<dbReference type="InterPro" id="IPR003029">
    <property type="entry name" value="S1_domain"/>
</dbReference>
<evidence type="ECO:0000256" key="4">
    <source>
        <dbReference type="ARBA" id="ARBA00023242"/>
    </source>
</evidence>
<comment type="subcellular location">
    <subcellularLocation>
        <location evidence="1">Nucleus</location>
        <location evidence="1">Nucleolus</location>
    </subcellularLocation>
</comment>
<feature type="compositionally biased region" description="Low complexity" evidence="5">
    <location>
        <begin position="1539"/>
        <end position="1550"/>
    </location>
</feature>
<comment type="caution">
    <text evidence="7">The sequence shown here is derived from an EMBL/GenBank/DDBJ whole genome shotgun (WGS) entry which is preliminary data.</text>
</comment>
<keyword evidence="3" id="KW-0677">Repeat</keyword>
<feature type="domain" description="S1 motif" evidence="6">
    <location>
        <begin position="1114"/>
        <end position="1185"/>
    </location>
</feature>
<dbReference type="PANTHER" id="PTHR23270">
    <property type="entry name" value="PROGRAMMED CELL DEATH PROTEIN 11 PRE-RRNA PROCESSING PROTEIN RRP5"/>
    <property type="match status" value="1"/>
</dbReference>
<dbReference type="PROSITE" id="PS50126">
    <property type="entry name" value="S1"/>
    <property type="match status" value="10"/>
</dbReference>
<dbReference type="Gene3D" id="2.40.50.140">
    <property type="entry name" value="Nucleic acid-binding proteins"/>
    <property type="match status" value="7"/>
</dbReference>
<evidence type="ECO:0000256" key="2">
    <source>
        <dbReference type="ARBA" id="ARBA00022552"/>
    </source>
</evidence>
<reference evidence="7" key="1">
    <citation type="submission" date="2023-10" db="EMBL/GenBank/DDBJ databases">
        <authorList>
            <person name="Chen Y."/>
            <person name="Shah S."/>
            <person name="Dougan E. K."/>
            <person name="Thang M."/>
            <person name="Chan C."/>
        </authorList>
    </citation>
    <scope>NUCLEOTIDE SEQUENCE [LARGE SCALE GENOMIC DNA]</scope>
</reference>
<gene>
    <name evidence="7" type="ORF">PCOR1329_LOCUS47671</name>
</gene>
<feature type="domain" description="S1 motif" evidence="6">
    <location>
        <begin position="16"/>
        <end position="101"/>
    </location>
</feature>
<feature type="domain" description="S1 motif" evidence="6">
    <location>
        <begin position="705"/>
        <end position="775"/>
    </location>
</feature>
<feature type="domain" description="S1 motif" evidence="6">
    <location>
        <begin position="578"/>
        <end position="659"/>
    </location>
</feature>
<dbReference type="InterPro" id="IPR011990">
    <property type="entry name" value="TPR-like_helical_dom_sf"/>
</dbReference>
<evidence type="ECO:0000256" key="1">
    <source>
        <dbReference type="ARBA" id="ARBA00004604"/>
    </source>
</evidence>